<reference evidence="2" key="2">
    <citation type="submission" date="2014-07" db="EMBL/GenBank/DDBJ databases">
        <authorList>
            <person name="Hull J."/>
        </authorList>
    </citation>
    <scope>NUCLEOTIDE SEQUENCE</scope>
</reference>
<dbReference type="PANTHER" id="PTHR40861:SF1">
    <property type="entry name" value="PHOSPHATIDATE PHOSPHATASE APP1 CATALYTIC DOMAIN-CONTAINING PROTEIN"/>
    <property type="match status" value="1"/>
</dbReference>
<protein>
    <recommendedName>
        <fullName evidence="4">Phosphatidate phosphatase APP1 catalytic domain-containing protein</fullName>
    </recommendedName>
</protein>
<gene>
    <name evidence="2" type="ORF">CM83_10328</name>
    <name evidence="3" type="ORF">g.29126</name>
</gene>
<accession>A0A0A9YAN8</accession>
<proteinExistence type="predicted"/>
<dbReference type="EMBL" id="GBHO01014913">
    <property type="protein sequence ID" value="JAG28691.1"/>
    <property type="molecule type" value="Transcribed_RNA"/>
</dbReference>
<dbReference type="PANTHER" id="PTHR40861">
    <property type="entry name" value="DUF2183 DOMAIN-CONTAINING PROTEIN"/>
    <property type="match status" value="1"/>
</dbReference>
<feature type="compositionally biased region" description="Low complexity" evidence="1">
    <location>
        <begin position="227"/>
        <end position="249"/>
    </location>
</feature>
<reference evidence="2" key="1">
    <citation type="journal article" date="2014" name="PLoS ONE">
        <title>Transcriptome-Based Identification of ABC Transporters in the Western Tarnished Plant Bug Lygus hesperus.</title>
        <authorList>
            <person name="Hull J.J."/>
            <person name="Chaney K."/>
            <person name="Geib S.M."/>
            <person name="Fabrick J.A."/>
            <person name="Brent C.S."/>
            <person name="Walsh D."/>
            <person name="Lavine L.C."/>
        </authorList>
    </citation>
    <scope>NUCLEOTIDE SEQUENCE</scope>
</reference>
<feature type="region of interest" description="Disordered" evidence="1">
    <location>
        <begin position="227"/>
        <end position="264"/>
    </location>
</feature>
<dbReference type="EMBL" id="GDHC01016587">
    <property type="protein sequence ID" value="JAQ02042.1"/>
    <property type="molecule type" value="Transcribed_RNA"/>
</dbReference>
<evidence type="ECO:0008006" key="4">
    <source>
        <dbReference type="Google" id="ProtNLM"/>
    </source>
</evidence>
<organism evidence="2">
    <name type="scientific">Lygus hesperus</name>
    <name type="common">Western plant bug</name>
    <dbReference type="NCBI Taxonomy" id="30085"/>
    <lineage>
        <taxon>Eukaryota</taxon>
        <taxon>Metazoa</taxon>
        <taxon>Ecdysozoa</taxon>
        <taxon>Arthropoda</taxon>
        <taxon>Hexapoda</taxon>
        <taxon>Insecta</taxon>
        <taxon>Pterygota</taxon>
        <taxon>Neoptera</taxon>
        <taxon>Paraneoptera</taxon>
        <taxon>Hemiptera</taxon>
        <taxon>Heteroptera</taxon>
        <taxon>Panheteroptera</taxon>
        <taxon>Cimicomorpha</taxon>
        <taxon>Miridae</taxon>
        <taxon>Mirini</taxon>
        <taxon>Lygus</taxon>
    </lineage>
</organism>
<evidence type="ECO:0000256" key="1">
    <source>
        <dbReference type="SAM" id="MobiDB-lite"/>
    </source>
</evidence>
<sequence>MLFVNLYQCGKLHAAPTLLPGGVRDGIQMFAGSYEPMARTKYTNFFEYATLYPEYHFVFVGDNGQADVLTGEMMIRSFRSRISLVLIHLVQPIELTPGYTRQRYNEWYSIGIRFFRTYVGAGLEACLASIIHPRGLRRIMQRCVTEFFAIHKDFNALQHYSWYCTPYPPGVAPSSLGTEDVGSTVCDPTDINDMELENVVDLYSCTVVDDTVSSTLLKGNRMGSTITSGNATTITTSSNSNRSSNVNYRTNHHSTGNTDSGEQPARTELVHHGVQITYQIPNYTRTLLSKAYMMRENQRNA</sequence>
<name>A0A0A9YAN8_LYGHE</name>
<reference evidence="3" key="3">
    <citation type="journal article" date="2016" name="Gigascience">
        <title>De novo construction of an expanded transcriptome assembly for the western tarnished plant bug, Lygus hesperus.</title>
        <authorList>
            <person name="Tassone E.E."/>
            <person name="Geib S.M."/>
            <person name="Hall B."/>
            <person name="Fabrick J.A."/>
            <person name="Brent C.S."/>
            <person name="Hull J.J."/>
        </authorList>
    </citation>
    <scope>NUCLEOTIDE SEQUENCE</scope>
</reference>
<evidence type="ECO:0000313" key="3">
    <source>
        <dbReference type="EMBL" id="JAQ02042.1"/>
    </source>
</evidence>
<dbReference type="AlphaFoldDB" id="A0A0A9YAN8"/>
<evidence type="ECO:0000313" key="2">
    <source>
        <dbReference type="EMBL" id="JAG28691.1"/>
    </source>
</evidence>